<comment type="similarity">
    <text evidence="1">Belongs to the PrpF family.</text>
</comment>
<keyword evidence="2" id="KW-0413">Isomerase</keyword>
<dbReference type="GO" id="GO:0016853">
    <property type="term" value="F:isomerase activity"/>
    <property type="evidence" value="ECO:0007669"/>
    <property type="project" value="UniProtKB-KW"/>
</dbReference>
<dbReference type="AlphaFoldDB" id="A0A6L7GYJ9"/>
<sequence length="384" mass="40074">MNPGPDRSGPQTIPAVLMRGGTSKGVYFHVGDLPADRSERDEILLRVMGSPDPLQIDGLGGSRAITSKVAIVGPSTRSDADVDYTFAQVAVDQSLVQWNGNCGNISAGVGPFAVDEGLVSATDGITRVRIFNTNTGKVMTAYVPVTGGRHNPAGTFAIPGVPGTGAEIVMDWSATIGSRTGKLLPTDNVVDLLTLSDGSSVPVTICDVANPAVWVSASSIQARGNESKAEIDESGPLLRTLQEIRARVAERLQISPNWQDADKITPGLPVVGMVAPPSGYTTIDGTPVAADRMDLSVRLLFMGKVHESLAGTASVNLAAASRTPGTVVADATANTDSERLRAGHPSGVMSVSVACEPGEHTTPRFHLLGMGRTARRIADCQIYL</sequence>
<evidence type="ECO:0000256" key="2">
    <source>
        <dbReference type="ARBA" id="ARBA00023235"/>
    </source>
</evidence>
<gene>
    <name evidence="3" type="ORF">GIY30_21150</name>
</gene>
<name>A0A6L7GYJ9_9ACTN</name>
<dbReference type="InterPro" id="IPR007400">
    <property type="entry name" value="PrpF-like"/>
</dbReference>
<dbReference type="EMBL" id="WMBR01000007">
    <property type="protein sequence ID" value="MXP23848.1"/>
    <property type="molecule type" value="Genomic_DNA"/>
</dbReference>
<dbReference type="PANTHER" id="PTHR43709">
    <property type="entry name" value="ACONITATE ISOMERASE-RELATED"/>
    <property type="match status" value="1"/>
</dbReference>
<dbReference type="Pfam" id="PF04303">
    <property type="entry name" value="PrpF"/>
    <property type="match status" value="1"/>
</dbReference>
<evidence type="ECO:0000256" key="1">
    <source>
        <dbReference type="ARBA" id="ARBA00007673"/>
    </source>
</evidence>
<accession>A0A6L7GYJ9</accession>
<reference evidence="3 4" key="1">
    <citation type="submission" date="2019-11" db="EMBL/GenBank/DDBJ databases">
        <title>Gordonia sp. nov., a novel actinobacterium isolated from mangrove soil in Hainan.</title>
        <authorList>
            <person name="Huang X."/>
            <person name="Xie Y."/>
            <person name="Chu X."/>
            <person name="Xiao K."/>
        </authorList>
    </citation>
    <scope>NUCLEOTIDE SEQUENCE [LARGE SCALE GENOMIC DNA]</scope>
    <source>
        <strain evidence="3 4">HNM0687</strain>
    </source>
</reference>
<dbReference type="Proteomes" id="UP000475545">
    <property type="component" value="Unassembled WGS sequence"/>
</dbReference>
<keyword evidence="4" id="KW-1185">Reference proteome</keyword>
<protein>
    <submittedName>
        <fullName evidence="3">PrpF protein</fullName>
    </submittedName>
</protein>
<evidence type="ECO:0000313" key="4">
    <source>
        <dbReference type="Proteomes" id="UP000475545"/>
    </source>
</evidence>
<evidence type="ECO:0000313" key="3">
    <source>
        <dbReference type="EMBL" id="MXP23848.1"/>
    </source>
</evidence>
<dbReference type="SUPFAM" id="SSF54506">
    <property type="entry name" value="Diaminopimelate epimerase-like"/>
    <property type="match status" value="2"/>
</dbReference>
<dbReference type="Gene3D" id="3.10.310.10">
    <property type="entry name" value="Diaminopimelate Epimerase, Chain A, domain 1"/>
    <property type="match status" value="2"/>
</dbReference>
<comment type="caution">
    <text evidence="3">The sequence shown here is derived from an EMBL/GenBank/DDBJ whole genome shotgun (WGS) entry which is preliminary data.</text>
</comment>
<dbReference type="PANTHER" id="PTHR43709:SF2">
    <property type="entry name" value="DUF453 DOMAIN PROTEIN (AFU_ORTHOLOGUE AFUA_6G00360)"/>
    <property type="match status" value="1"/>
</dbReference>
<organism evidence="3 4">
    <name type="scientific">Gordonia mangrovi</name>
    <dbReference type="NCBI Taxonomy" id="2665643"/>
    <lineage>
        <taxon>Bacteria</taxon>
        <taxon>Bacillati</taxon>
        <taxon>Actinomycetota</taxon>
        <taxon>Actinomycetes</taxon>
        <taxon>Mycobacteriales</taxon>
        <taxon>Gordoniaceae</taxon>
        <taxon>Gordonia</taxon>
    </lineage>
</organism>
<proteinExistence type="inferred from homology"/>